<organism evidence="6 7">
    <name type="scientific">Streptomyces pyxinicus</name>
    <dbReference type="NCBI Taxonomy" id="2970331"/>
    <lineage>
        <taxon>Bacteria</taxon>
        <taxon>Bacillati</taxon>
        <taxon>Actinomycetota</taxon>
        <taxon>Actinomycetes</taxon>
        <taxon>Kitasatosporales</taxon>
        <taxon>Streptomycetaceae</taxon>
        <taxon>Streptomyces</taxon>
    </lineage>
</organism>
<dbReference type="InterPro" id="IPR036271">
    <property type="entry name" value="Tet_transcr_reg_TetR-rel_C_sf"/>
</dbReference>
<evidence type="ECO:0000256" key="2">
    <source>
        <dbReference type="ARBA" id="ARBA00023125"/>
    </source>
</evidence>
<evidence type="ECO:0000256" key="4">
    <source>
        <dbReference type="PROSITE-ProRule" id="PRU00335"/>
    </source>
</evidence>
<proteinExistence type="predicted"/>
<evidence type="ECO:0000256" key="1">
    <source>
        <dbReference type="ARBA" id="ARBA00023015"/>
    </source>
</evidence>
<dbReference type="PANTHER" id="PTHR30055">
    <property type="entry name" value="HTH-TYPE TRANSCRIPTIONAL REGULATOR RUTR"/>
    <property type="match status" value="1"/>
</dbReference>
<evidence type="ECO:0000313" key="7">
    <source>
        <dbReference type="Proteomes" id="UP001205612"/>
    </source>
</evidence>
<dbReference type="PROSITE" id="PS50977">
    <property type="entry name" value="HTH_TETR_2"/>
    <property type="match status" value="1"/>
</dbReference>
<keyword evidence="3" id="KW-0804">Transcription</keyword>
<evidence type="ECO:0000313" key="6">
    <source>
        <dbReference type="EMBL" id="MCS0600623.1"/>
    </source>
</evidence>
<accession>A0ABT2AWJ5</accession>
<dbReference type="PANTHER" id="PTHR30055:SF220">
    <property type="entry name" value="TETR-FAMILY REGULATORY PROTEIN"/>
    <property type="match status" value="1"/>
</dbReference>
<feature type="DNA-binding region" description="H-T-H motif" evidence="4">
    <location>
        <begin position="36"/>
        <end position="55"/>
    </location>
</feature>
<dbReference type="Proteomes" id="UP001205612">
    <property type="component" value="Unassembled WGS sequence"/>
</dbReference>
<dbReference type="SUPFAM" id="SSF48498">
    <property type="entry name" value="Tetracyclin repressor-like, C-terminal domain"/>
    <property type="match status" value="1"/>
</dbReference>
<dbReference type="Pfam" id="PF13305">
    <property type="entry name" value="TetR_C_33"/>
    <property type="match status" value="1"/>
</dbReference>
<dbReference type="InterPro" id="IPR050109">
    <property type="entry name" value="HTH-type_TetR-like_transc_reg"/>
</dbReference>
<dbReference type="SUPFAM" id="SSF46689">
    <property type="entry name" value="Homeodomain-like"/>
    <property type="match status" value="1"/>
</dbReference>
<dbReference type="EMBL" id="JANUGP010000002">
    <property type="protein sequence ID" value="MCS0600623.1"/>
    <property type="molecule type" value="Genomic_DNA"/>
</dbReference>
<gene>
    <name evidence="6" type="ORF">NX794_05160</name>
</gene>
<dbReference type="RefSeq" id="WP_258776953.1">
    <property type="nucleotide sequence ID" value="NZ_JANUGP010000002.1"/>
</dbReference>
<keyword evidence="1" id="KW-0805">Transcription regulation</keyword>
<comment type="caution">
    <text evidence="6">The sequence shown here is derived from an EMBL/GenBank/DDBJ whole genome shotgun (WGS) entry which is preliminary data.</text>
</comment>
<name>A0ABT2AWJ5_9ACTN</name>
<dbReference type="InterPro" id="IPR009057">
    <property type="entry name" value="Homeodomain-like_sf"/>
</dbReference>
<keyword evidence="7" id="KW-1185">Reference proteome</keyword>
<dbReference type="Gene3D" id="1.10.357.10">
    <property type="entry name" value="Tetracycline Repressor, domain 2"/>
    <property type="match status" value="1"/>
</dbReference>
<dbReference type="InterPro" id="IPR025996">
    <property type="entry name" value="MT1864/Rv1816-like_C"/>
</dbReference>
<feature type="domain" description="HTH tetR-type" evidence="5">
    <location>
        <begin position="13"/>
        <end position="73"/>
    </location>
</feature>
<keyword evidence="2 4" id="KW-0238">DNA-binding</keyword>
<dbReference type="Pfam" id="PF00440">
    <property type="entry name" value="TetR_N"/>
    <property type="match status" value="1"/>
</dbReference>
<evidence type="ECO:0000256" key="3">
    <source>
        <dbReference type="ARBA" id="ARBA00023163"/>
    </source>
</evidence>
<sequence length="201" mass="21450">MSPMPTPRPYHHGDLRAALLTSAERTLREKGAGALSLRELARDTGVSHAAPGRHFKDKQALLDALALDGYERLNQSLTTAGALPAHSLEERMTALARAYLGFAVDHPELLELMFARKHHPDSSAQLAEAVERSLGTFMGLVADAQERGEIVQGDPEQVTTVAAASLHGLAALIAGCALDAEQTLAGLDAHVHLLLHGLKPR</sequence>
<evidence type="ECO:0000259" key="5">
    <source>
        <dbReference type="PROSITE" id="PS50977"/>
    </source>
</evidence>
<reference evidence="6 7" key="1">
    <citation type="submission" date="2022-08" db="EMBL/GenBank/DDBJ databases">
        <authorList>
            <person name="Somphong A."/>
            <person name="Phongsopitanun W."/>
        </authorList>
    </citation>
    <scope>NUCLEOTIDE SEQUENCE [LARGE SCALE GENOMIC DNA]</scope>
    <source>
        <strain evidence="6 7">LP11</strain>
    </source>
</reference>
<protein>
    <submittedName>
        <fullName evidence="6">TetR/AcrR family transcriptional regulator</fullName>
    </submittedName>
</protein>
<dbReference type="InterPro" id="IPR001647">
    <property type="entry name" value="HTH_TetR"/>
</dbReference>